<evidence type="ECO:0000256" key="4">
    <source>
        <dbReference type="ARBA" id="ARBA00022454"/>
    </source>
</evidence>
<accession>A0A420XXL3</accession>
<dbReference type="GO" id="GO:0000070">
    <property type="term" value="P:mitotic sister chromatid segregation"/>
    <property type="evidence" value="ECO:0007669"/>
    <property type="project" value="TreeGrafter"/>
</dbReference>
<dbReference type="GO" id="GO:0051382">
    <property type="term" value="P:kinetochore assembly"/>
    <property type="evidence" value="ECO:0007669"/>
    <property type="project" value="InterPro"/>
</dbReference>
<keyword evidence="7" id="KW-0137">Centromere</keyword>
<feature type="region of interest" description="Disordered" evidence="9">
    <location>
        <begin position="235"/>
        <end position="262"/>
    </location>
</feature>
<feature type="coiled-coil region" evidence="8">
    <location>
        <begin position="147"/>
        <end position="174"/>
    </location>
</feature>
<evidence type="ECO:0000256" key="3">
    <source>
        <dbReference type="ARBA" id="ARBA00005795"/>
    </source>
</evidence>
<evidence type="ECO:0000313" key="11">
    <source>
        <dbReference type="Proteomes" id="UP000275385"/>
    </source>
</evidence>
<dbReference type="AlphaFoldDB" id="A0A420XXL3"/>
<dbReference type="InterPro" id="IPR020993">
    <property type="entry name" value="Centromere_CenpK"/>
</dbReference>
<evidence type="ECO:0000256" key="5">
    <source>
        <dbReference type="ARBA" id="ARBA00023054"/>
    </source>
</evidence>
<protein>
    <submittedName>
        <fullName evidence="10">Uncharacterized protein</fullName>
    </submittedName>
</protein>
<dbReference type="GO" id="GO:0000775">
    <property type="term" value="C:chromosome, centromeric region"/>
    <property type="evidence" value="ECO:0007669"/>
    <property type="project" value="UniProtKB-SubCell"/>
</dbReference>
<keyword evidence="6" id="KW-0539">Nucleus</keyword>
<sequence length="329" mass="36651">MSEDDTHSSRVDRTLTELQRMVREHENALNLLRASLAPPLPKDAAQSQKASLDVMTNAYRAVAESKPLLPTNESVLPALLALRKTHRTIIESRAYGEEQEAALERSRRQLASEKGHLEDQKVLKAALERRILTLRAGLESSETKTPQQVAEEKLEDLRKQKRNYEAETKKLLKSLNKFIDEHLGAMLAAEELGGPVVGNLMDVDVDELGAGFNAQGKAKKSKADPDNDVRQQRLDQIWGGMDTQQPQKGKGKGKRDRDEATAAGAELRDLTEQLLNSLMESAGDTSASYVRIPRETAAARFLVRSKVAQFHPKDATRLRLVDFGRELDD</sequence>
<evidence type="ECO:0000256" key="7">
    <source>
        <dbReference type="ARBA" id="ARBA00023328"/>
    </source>
</evidence>
<keyword evidence="5 8" id="KW-0175">Coiled coil</keyword>
<comment type="similarity">
    <text evidence="3">Belongs to the CENP-K/MCM22 family.</text>
</comment>
<evidence type="ECO:0000256" key="8">
    <source>
        <dbReference type="SAM" id="Coils"/>
    </source>
</evidence>
<name>A0A420XXL3_9PEZI</name>
<proteinExistence type="inferred from homology"/>
<gene>
    <name evidence="10" type="ORF">DL546_001976</name>
</gene>
<reference evidence="10 11" key="1">
    <citation type="submission" date="2018-08" db="EMBL/GenBank/DDBJ databases">
        <title>Draft genome of the lignicolous fungus Coniochaeta pulveracea.</title>
        <authorList>
            <person name="Borstlap C.J."/>
            <person name="De Witt R.N."/>
            <person name="Botha A."/>
            <person name="Volschenk H."/>
        </authorList>
    </citation>
    <scope>NUCLEOTIDE SEQUENCE [LARGE SCALE GENOMIC DNA]</scope>
    <source>
        <strain evidence="10 11">CAB683</strain>
    </source>
</reference>
<dbReference type="Proteomes" id="UP000275385">
    <property type="component" value="Unassembled WGS sequence"/>
</dbReference>
<evidence type="ECO:0000256" key="1">
    <source>
        <dbReference type="ARBA" id="ARBA00004123"/>
    </source>
</evidence>
<dbReference type="PANTHER" id="PTHR14401">
    <property type="entry name" value="CENTROMERE PROTEIN K"/>
    <property type="match status" value="1"/>
</dbReference>
<keyword evidence="4" id="KW-0158">Chromosome</keyword>
<dbReference type="GO" id="GO:0005634">
    <property type="term" value="C:nucleus"/>
    <property type="evidence" value="ECO:0007669"/>
    <property type="project" value="UniProtKB-SubCell"/>
</dbReference>
<evidence type="ECO:0000313" key="10">
    <source>
        <dbReference type="EMBL" id="RKU40188.1"/>
    </source>
</evidence>
<dbReference type="OrthoDB" id="9445768at2759"/>
<dbReference type="PANTHER" id="PTHR14401:SF6">
    <property type="entry name" value="CENTROMERE PROTEIN K"/>
    <property type="match status" value="1"/>
</dbReference>
<organism evidence="10 11">
    <name type="scientific">Coniochaeta pulveracea</name>
    <dbReference type="NCBI Taxonomy" id="177199"/>
    <lineage>
        <taxon>Eukaryota</taxon>
        <taxon>Fungi</taxon>
        <taxon>Dikarya</taxon>
        <taxon>Ascomycota</taxon>
        <taxon>Pezizomycotina</taxon>
        <taxon>Sordariomycetes</taxon>
        <taxon>Sordariomycetidae</taxon>
        <taxon>Coniochaetales</taxon>
        <taxon>Coniochaetaceae</taxon>
        <taxon>Coniochaeta</taxon>
    </lineage>
</organism>
<evidence type="ECO:0000256" key="6">
    <source>
        <dbReference type="ARBA" id="ARBA00023242"/>
    </source>
</evidence>
<comment type="subcellular location">
    <subcellularLocation>
        <location evidence="2">Chromosome</location>
        <location evidence="2">Centromere</location>
    </subcellularLocation>
    <subcellularLocation>
        <location evidence="1">Nucleus</location>
    </subcellularLocation>
</comment>
<evidence type="ECO:0000256" key="9">
    <source>
        <dbReference type="SAM" id="MobiDB-lite"/>
    </source>
</evidence>
<comment type="caution">
    <text evidence="10">The sequence shown here is derived from an EMBL/GenBank/DDBJ whole genome shotgun (WGS) entry which is preliminary data.</text>
</comment>
<keyword evidence="11" id="KW-1185">Reference proteome</keyword>
<evidence type="ECO:0000256" key="2">
    <source>
        <dbReference type="ARBA" id="ARBA00004584"/>
    </source>
</evidence>
<dbReference type="EMBL" id="QVQW01000116">
    <property type="protein sequence ID" value="RKU40188.1"/>
    <property type="molecule type" value="Genomic_DNA"/>
</dbReference>